<feature type="binding site" evidence="8">
    <location>
        <begin position="190"/>
        <end position="191"/>
    </location>
    <ligand>
        <name>1-deoxy-D-xylulose 5-phosphate</name>
        <dbReference type="ChEBI" id="CHEBI:57792"/>
    </ligand>
</feature>
<evidence type="ECO:0000256" key="2">
    <source>
        <dbReference type="ARBA" id="ARBA00004948"/>
    </source>
</evidence>
<comment type="catalytic activity">
    <reaction evidence="7 8">
        <text>[ThiS sulfur-carrier protein]-C-terminal-Gly-aminoethanethioate + 2-iminoacetate + 1-deoxy-D-xylulose 5-phosphate = [ThiS sulfur-carrier protein]-C-terminal Gly-Gly + 2-[(2R,5Z)-2-carboxy-4-methylthiazol-5(2H)-ylidene]ethyl phosphate + 2 H2O + H(+)</text>
        <dbReference type="Rhea" id="RHEA:26297"/>
        <dbReference type="Rhea" id="RHEA-COMP:12909"/>
        <dbReference type="Rhea" id="RHEA-COMP:19908"/>
        <dbReference type="ChEBI" id="CHEBI:15377"/>
        <dbReference type="ChEBI" id="CHEBI:15378"/>
        <dbReference type="ChEBI" id="CHEBI:57792"/>
        <dbReference type="ChEBI" id="CHEBI:62899"/>
        <dbReference type="ChEBI" id="CHEBI:77846"/>
        <dbReference type="ChEBI" id="CHEBI:90778"/>
        <dbReference type="ChEBI" id="CHEBI:232372"/>
        <dbReference type="EC" id="2.8.1.10"/>
    </reaction>
</comment>
<evidence type="ECO:0000313" key="10">
    <source>
        <dbReference type="EMBL" id="MDL5031486.1"/>
    </source>
</evidence>
<comment type="subcellular location">
    <subcellularLocation>
        <location evidence="8">Cytoplasm</location>
    </subcellularLocation>
</comment>
<dbReference type="RefSeq" id="WP_285981615.1">
    <property type="nucleotide sequence ID" value="NZ_JASVDS010000002.1"/>
</dbReference>
<comment type="pathway">
    <text evidence="2 8">Cofactor biosynthesis; thiamine diphosphate biosynthesis.</text>
</comment>
<keyword evidence="5 8" id="KW-0784">Thiamine biosynthesis</keyword>
<dbReference type="Pfam" id="PF05690">
    <property type="entry name" value="ThiG"/>
    <property type="match status" value="1"/>
</dbReference>
<evidence type="ECO:0000256" key="5">
    <source>
        <dbReference type="ARBA" id="ARBA00022977"/>
    </source>
</evidence>
<feature type="binding site" evidence="8">
    <location>
        <position position="163"/>
    </location>
    <ligand>
        <name>1-deoxy-D-xylulose 5-phosphate</name>
        <dbReference type="ChEBI" id="CHEBI:57792"/>
    </ligand>
</feature>
<dbReference type="SUPFAM" id="SSF110399">
    <property type="entry name" value="ThiG-like"/>
    <property type="match status" value="1"/>
</dbReference>
<keyword evidence="11" id="KW-1185">Reference proteome</keyword>
<gene>
    <name evidence="8" type="primary">thiG</name>
    <name evidence="10" type="ORF">QRD43_06155</name>
</gene>
<keyword evidence="6 8" id="KW-0704">Schiff base</keyword>
<name>A0ABT7LF54_9BURK</name>
<dbReference type="CDD" id="cd04728">
    <property type="entry name" value="ThiG"/>
    <property type="match status" value="1"/>
</dbReference>
<dbReference type="PANTHER" id="PTHR34266">
    <property type="entry name" value="THIAZOLE SYNTHASE"/>
    <property type="match status" value="1"/>
</dbReference>
<dbReference type="Proteomes" id="UP001238603">
    <property type="component" value="Unassembled WGS sequence"/>
</dbReference>
<dbReference type="InterPro" id="IPR008867">
    <property type="entry name" value="ThiG"/>
</dbReference>
<reference evidence="10 11" key="1">
    <citation type="submission" date="2023-06" db="EMBL/GenBank/DDBJ databases">
        <title>Pelomonas sp. APW6 16S ribosomal RNA gene genome sequencing and assembly.</title>
        <authorList>
            <person name="Woo H."/>
        </authorList>
    </citation>
    <scope>NUCLEOTIDE SEQUENCE [LARGE SCALE GENOMIC DNA]</scope>
    <source>
        <strain evidence="10 11">APW6</strain>
    </source>
</reference>
<dbReference type="InterPro" id="IPR013785">
    <property type="entry name" value="Aldolase_TIM"/>
</dbReference>
<evidence type="ECO:0000256" key="6">
    <source>
        <dbReference type="ARBA" id="ARBA00023270"/>
    </source>
</evidence>
<evidence type="ECO:0000256" key="4">
    <source>
        <dbReference type="ARBA" id="ARBA00022679"/>
    </source>
</evidence>
<dbReference type="GO" id="GO:1990107">
    <property type="term" value="F:thiazole synthase activity"/>
    <property type="evidence" value="ECO:0007669"/>
    <property type="project" value="UniProtKB-EC"/>
</dbReference>
<dbReference type="PANTHER" id="PTHR34266:SF2">
    <property type="entry name" value="THIAZOLE SYNTHASE"/>
    <property type="match status" value="1"/>
</dbReference>
<feature type="binding site" evidence="8">
    <location>
        <begin position="212"/>
        <end position="213"/>
    </location>
    <ligand>
        <name>1-deoxy-D-xylulose 5-phosphate</name>
        <dbReference type="ChEBI" id="CHEBI:57792"/>
    </ligand>
</feature>
<feature type="domain" description="Thiazole synthase ThiG" evidence="9">
    <location>
        <begin position="7"/>
        <end position="255"/>
    </location>
</feature>
<comment type="caution">
    <text evidence="10">The sequence shown here is derived from an EMBL/GenBank/DDBJ whole genome shotgun (WGS) entry which is preliminary data.</text>
</comment>
<comment type="similarity">
    <text evidence="8">Belongs to the ThiG family.</text>
</comment>
<comment type="function">
    <text evidence="1 8">Catalyzes the rearrangement of 1-deoxy-D-xylulose 5-phosphate (DXP) to produce the thiazole phosphate moiety of thiamine. Sulfur is provided by the thiocarboxylate moiety of the carrier protein ThiS. In vitro, sulfur can be provided by H(2)S.</text>
</comment>
<dbReference type="InterPro" id="IPR033983">
    <property type="entry name" value="Thiazole_synthase_ThiG"/>
</dbReference>
<evidence type="ECO:0000256" key="1">
    <source>
        <dbReference type="ARBA" id="ARBA00002834"/>
    </source>
</evidence>
<evidence type="ECO:0000313" key="11">
    <source>
        <dbReference type="Proteomes" id="UP001238603"/>
    </source>
</evidence>
<dbReference type="EMBL" id="JASVDS010000002">
    <property type="protein sequence ID" value="MDL5031486.1"/>
    <property type="molecule type" value="Genomic_DNA"/>
</dbReference>
<keyword evidence="8" id="KW-0963">Cytoplasm</keyword>
<dbReference type="HAMAP" id="MF_00443">
    <property type="entry name" value="ThiG"/>
    <property type="match status" value="1"/>
</dbReference>
<proteinExistence type="inferred from homology"/>
<protein>
    <recommendedName>
        <fullName evidence="3 8">Thiazole synthase</fullName>
        <ecNumber evidence="3 8">2.8.1.10</ecNumber>
    </recommendedName>
</protein>
<evidence type="ECO:0000256" key="7">
    <source>
        <dbReference type="ARBA" id="ARBA00049897"/>
    </source>
</evidence>
<accession>A0ABT7LF54</accession>
<feature type="active site" description="Schiff-base intermediate with DXP" evidence="8">
    <location>
        <position position="102"/>
    </location>
</feature>
<sequence length="264" mass="27923">MDDLLHIDGRALRSRFFIGSAGYPSPQILSEAIRASQSQVLTVGLKRSLQGAGDNGAVALALQSIQAQGGHLLPNTAGCRSAREAVTLAHMARELYGTAWVKLEVTGDDHTLQPDPFELLDAAAQLVRDGFTVFPYCTEDLVLCRRLLEVGCAVLMPWGAPIGSGQGLLHRHGLRTLRERLPDAVLIVDAGLGAPSQAAEALEMGFDAVLLNSAVAQARDPVRMAAAFRDAVLAGRTARRAGLMAPQDFAVASTPVGDHAFLLG</sequence>
<evidence type="ECO:0000259" key="9">
    <source>
        <dbReference type="Pfam" id="PF05690"/>
    </source>
</evidence>
<dbReference type="Gene3D" id="3.20.20.70">
    <property type="entry name" value="Aldolase class I"/>
    <property type="match status" value="1"/>
</dbReference>
<comment type="subunit">
    <text evidence="8">Homotetramer. Forms heterodimers with either ThiH or ThiS.</text>
</comment>
<evidence type="ECO:0000256" key="8">
    <source>
        <dbReference type="HAMAP-Rule" id="MF_00443"/>
    </source>
</evidence>
<organism evidence="10 11">
    <name type="scientific">Roseateles subflavus</name>
    <dbReference type="NCBI Taxonomy" id="3053353"/>
    <lineage>
        <taxon>Bacteria</taxon>
        <taxon>Pseudomonadati</taxon>
        <taxon>Pseudomonadota</taxon>
        <taxon>Betaproteobacteria</taxon>
        <taxon>Burkholderiales</taxon>
        <taxon>Sphaerotilaceae</taxon>
        <taxon>Roseateles</taxon>
    </lineage>
</organism>
<evidence type="ECO:0000256" key="3">
    <source>
        <dbReference type="ARBA" id="ARBA00011960"/>
    </source>
</evidence>
<dbReference type="EC" id="2.8.1.10" evidence="3 8"/>
<keyword evidence="4 8" id="KW-0808">Transferase</keyword>